<dbReference type="InterPro" id="IPR007306">
    <property type="entry name" value="Rit1"/>
</dbReference>
<evidence type="ECO:0000313" key="5">
    <source>
        <dbReference type="Proteomes" id="UP000800082"/>
    </source>
</evidence>
<dbReference type="Pfam" id="PF17184">
    <property type="entry name" value="Rit1_C"/>
    <property type="match status" value="1"/>
</dbReference>
<dbReference type="GO" id="GO:0043399">
    <property type="term" value="F:tRNA adenosine(64)-2'-O-ribosylphosphate transferase activity"/>
    <property type="evidence" value="ECO:0007669"/>
    <property type="project" value="InterPro"/>
</dbReference>
<dbReference type="OrthoDB" id="45256at2759"/>
<protein>
    <submittedName>
        <fullName evidence="4">tRNA A64-2'-O-ribosylphosphate transferase</fullName>
    </submittedName>
</protein>
<dbReference type="Proteomes" id="UP000800082">
    <property type="component" value="Unassembled WGS sequence"/>
</dbReference>
<dbReference type="EMBL" id="ML978957">
    <property type="protein sequence ID" value="KAF1933384.1"/>
    <property type="molecule type" value="Genomic_DNA"/>
</dbReference>
<dbReference type="Pfam" id="PF04179">
    <property type="entry name" value="Init_tRNA_PT"/>
    <property type="match status" value="1"/>
</dbReference>
<dbReference type="GeneID" id="54345701"/>
<gene>
    <name evidence="4" type="ORF">M421DRAFT_195676</name>
</gene>
<reference evidence="4" key="1">
    <citation type="journal article" date="2020" name="Stud. Mycol.">
        <title>101 Dothideomycetes genomes: a test case for predicting lifestyles and emergence of pathogens.</title>
        <authorList>
            <person name="Haridas S."/>
            <person name="Albert R."/>
            <person name="Binder M."/>
            <person name="Bloem J."/>
            <person name="Labutti K."/>
            <person name="Salamov A."/>
            <person name="Andreopoulos B."/>
            <person name="Baker S."/>
            <person name="Barry K."/>
            <person name="Bills G."/>
            <person name="Bluhm B."/>
            <person name="Cannon C."/>
            <person name="Castanera R."/>
            <person name="Culley D."/>
            <person name="Daum C."/>
            <person name="Ezra D."/>
            <person name="Gonzalez J."/>
            <person name="Henrissat B."/>
            <person name="Kuo A."/>
            <person name="Liang C."/>
            <person name="Lipzen A."/>
            <person name="Lutzoni F."/>
            <person name="Magnuson J."/>
            <person name="Mondo S."/>
            <person name="Nolan M."/>
            <person name="Ohm R."/>
            <person name="Pangilinan J."/>
            <person name="Park H.-J."/>
            <person name="Ramirez L."/>
            <person name="Alfaro M."/>
            <person name="Sun H."/>
            <person name="Tritt A."/>
            <person name="Yoshinaga Y."/>
            <person name="Zwiers L.-H."/>
            <person name="Turgeon B."/>
            <person name="Goodwin S."/>
            <person name="Spatafora J."/>
            <person name="Crous P."/>
            <person name="Grigoriev I."/>
        </authorList>
    </citation>
    <scope>NUCLEOTIDE SEQUENCE</scope>
    <source>
        <strain evidence="4">CBS 183.55</strain>
    </source>
</reference>
<proteinExistence type="predicted"/>
<dbReference type="GO" id="GO:0005737">
    <property type="term" value="C:cytoplasm"/>
    <property type="evidence" value="ECO:0007669"/>
    <property type="project" value="TreeGrafter"/>
</dbReference>
<organism evidence="4 5">
    <name type="scientific">Didymella exigua CBS 183.55</name>
    <dbReference type="NCBI Taxonomy" id="1150837"/>
    <lineage>
        <taxon>Eukaryota</taxon>
        <taxon>Fungi</taxon>
        <taxon>Dikarya</taxon>
        <taxon>Ascomycota</taxon>
        <taxon>Pezizomycotina</taxon>
        <taxon>Dothideomycetes</taxon>
        <taxon>Pleosporomycetidae</taxon>
        <taxon>Pleosporales</taxon>
        <taxon>Pleosporineae</taxon>
        <taxon>Didymellaceae</taxon>
        <taxon>Didymella</taxon>
    </lineage>
</organism>
<dbReference type="AlphaFoldDB" id="A0A6A5S1Q8"/>
<feature type="domain" description="DUF6314" evidence="3">
    <location>
        <begin position="498"/>
        <end position="678"/>
    </location>
</feature>
<name>A0A6A5S1Q8_9PLEO</name>
<dbReference type="GO" id="GO:0019988">
    <property type="term" value="P:charged-tRNA amino acid modification"/>
    <property type="evidence" value="ECO:0007669"/>
    <property type="project" value="InterPro"/>
</dbReference>
<accession>A0A6A5S1Q8</accession>
<dbReference type="InterPro" id="IPR033449">
    <property type="entry name" value="Rit1_N"/>
</dbReference>
<evidence type="ECO:0000259" key="2">
    <source>
        <dbReference type="Pfam" id="PF17184"/>
    </source>
</evidence>
<dbReference type="PANTHER" id="PTHR31811">
    <property type="entry name" value="TRNA A64-2'-O-RIBOSYLPHOSPHATE TRANSFERASE"/>
    <property type="match status" value="1"/>
</dbReference>
<keyword evidence="4" id="KW-0808">Transferase</keyword>
<dbReference type="Pfam" id="PF19834">
    <property type="entry name" value="DUF6314"/>
    <property type="match status" value="1"/>
</dbReference>
<keyword evidence="5" id="KW-1185">Reference proteome</keyword>
<evidence type="ECO:0000259" key="3">
    <source>
        <dbReference type="Pfam" id="PF19834"/>
    </source>
</evidence>
<dbReference type="InterPro" id="IPR045632">
    <property type="entry name" value="DUF6314"/>
</dbReference>
<feature type="domain" description="Rit1 N-terminal" evidence="2">
    <location>
        <begin position="28"/>
        <end position="290"/>
    </location>
</feature>
<dbReference type="RefSeq" id="XP_033453632.1">
    <property type="nucleotide sequence ID" value="XM_033588054.1"/>
</dbReference>
<evidence type="ECO:0000259" key="1">
    <source>
        <dbReference type="Pfam" id="PF04179"/>
    </source>
</evidence>
<sequence>MGQPLTESEIIFPHLSNTPNFSTTLSSLKRSALSITNRLNSITRDSDFVANVAAAYDLPLVANERCGSWYISPHLKVSSVYFKSTDGHMGEWAFSLRRLNLQLLDVVSQHGGCVIVDSTRRGKSMPDALSKTVPFWCCVMNRAIFGTEKRGDEALNLFTPPSTVSESESTQMERRMNGFVQQFLRQDICRPDVAALRSKLQKPLRPLWVTQASTLPPLTPDFPDFHPVILCTASRRVRGAEASEGGYIQGAADDHEAWSHGLTPALFWSNKDALLRTNEEDLPTKIAALVSQDRGADAVPTMIMPTSNLHVSASEKVNFTSFDTVISCTPTPLPQSLLKDARVKAYLHLPCQTGKLGSRDLRNQLAALRSLTPTTSGKTLICCPTGKDLSVGTALAYLCLYVTDDGTVDLEKPREARAIDKPLIKQRLSWITTSNPALNPSRATLQSVNSVLMSSEAGKSTKLPEVRNPAALDADWKPVSPSTASSPQHLFTTLSSTPWEFTRTLTSTLPAHPSGTVTGLAEFTPLSPNPSSADPSSVTPSAELLYTETGTFTTSTGFSSPVRRRYVYQLITPLSGCESDAPFVRVRFFDEAGVGGVFVEMGGLSFEENVDEGGDEGVLSARNRAPHVCGADVYAARWRFARGVVGAETGGDGGEMWWEVRCDVQGPRKAYVSTTRYTGPGEGRQRGALE</sequence>
<evidence type="ECO:0000313" key="4">
    <source>
        <dbReference type="EMBL" id="KAF1933384.1"/>
    </source>
</evidence>
<feature type="domain" description="Rit1 DUSP-like" evidence="1">
    <location>
        <begin position="346"/>
        <end position="452"/>
    </location>
</feature>
<dbReference type="PANTHER" id="PTHR31811:SF0">
    <property type="entry name" value="TRNA A64-2'-O-RIBOSYLPHOSPHATE TRANSFERASE"/>
    <property type="match status" value="1"/>
</dbReference>
<dbReference type="InterPro" id="IPR033421">
    <property type="entry name" value="Rit1_DUSP-like"/>
</dbReference>